<feature type="transmembrane region" description="Helical" evidence="9">
    <location>
        <begin position="20"/>
        <end position="39"/>
    </location>
</feature>
<dbReference type="PANTHER" id="PTHR38686">
    <property type="entry name" value="APOLIPOPROTEIN N-ACYLTRANSFERASE"/>
    <property type="match status" value="1"/>
</dbReference>
<evidence type="ECO:0000313" key="12">
    <source>
        <dbReference type="Proteomes" id="UP000438699"/>
    </source>
</evidence>
<comment type="similarity">
    <text evidence="2 9">Belongs to the CN hydrolase family. Apolipoprotein N-acyltransferase subfamily.</text>
</comment>
<keyword evidence="12" id="KW-1185">Reference proteome</keyword>
<dbReference type="InterPro" id="IPR036526">
    <property type="entry name" value="C-N_Hydrolase_sf"/>
</dbReference>
<dbReference type="SUPFAM" id="SSF56317">
    <property type="entry name" value="Carbon-nitrogen hydrolase"/>
    <property type="match status" value="1"/>
</dbReference>
<evidence type="ECO:0000256" key="9">
    <source>
        <dbReference type="HAMAP-Rule" id="MF_01148"/>
    </source>
</evidence>
<keyword evidence="11" id="KW-0449">Lipoprotein</keyword>
<dbReference type="Gene3D" id="3.60.110.10">
    <property type="entry name" value="Carbon-nitrogen hydrolase"/>
    <property type="match status" value="1"/>
</dbReference>
<dbReference type="InterPro" id="IPR045378">
    <property type="entry name" value="LNT_N"/>
</dbReference>
<dbReference type="EC" id="2.3.1.269" evidence="9"/>
<keyword evidence="4 9" id="KW-0808">Transferase</keyword>
<evidence type="ECO:0000259" key="10">
    <source>
        <dbReference type="PROSITE" id="PS50263"/>
    </source>
</evidence>
<feature type="transmembrane region" description="Helical" evidence="9">
    <location>
        <begin position="159"/>
        <end position="178"/>
    </location>
</feature>
<evidence type="ECO:0000256" key="4">
    <source>
        <dbReference type="ARBA" id="ARBA00022679"/>
    </source>
</evidence>
<dbReference type="PROSITE" id="PS50263">
    <property type="entry name" value="CN_HYDROLASE"/>
    <property type="match status" value="1"/>
</dbReference>
<evidence type="ECO:0000256" key="2">
    <source>
        <dbReference type="ARBA" id="ARBA00010065"/>
    </source>
</evidence>
<keyword evidence="5 9" id="KW-0812">Transmembrane</keyword>
<dbReference type="GO" id="GO:0042158">
    <property type="term" value="P:lipoprotein biosynthetic process"/>
    <property type="evidence" value="ECO:0007669"/>
    <property type="project" value="UniProtKB-UniRule"/>
</dbReference>
<evidence type="ECO:0000256" key="5">
    <source>
        <dbReference type="ARBA" id="ARBA00022692"/>
    </source>
</evidence>
<dbReference type="Proteomes" id="UP000438699">
    <property type="component" value="Unassembled WGS sequence"/>
</dbReference>
<keyword evidence="7 9" id="KW-0472">Membrane</keyword>
<comment type="pathway">
    <text evidence="9">Protein modification; lipoprotein biosynthesis (N-acyl transfer).</text>
</comment>
<dbReference type="GO" id="GO:0016410">
    <property type="term" value="F:N-acyltransferase activity"/>
    <property type="evidence" value="ECO:0007669"/>
    <property type="project" value="UniProtKB-UniRule"/>
</dbReference>
<evidence type="ECO:0000313" key="11">
    <source>
        <dbReference type="EMBL" id="KAB1443769.1"/>
    </source>
</evidence>
<keyword evidence="3 9" id="KW-1003">Cell membrane</keyword>
<evidence type="ECO:0000256" key="8">
    <source>
        <dbReference type="ARBA" id="ARBA00023315"/>
    </source>
</evidence>
<feature type="transmembrane region" description="Helical" evidence="9">
    <location>
        <begin position="114"/>
        <end position="139"/>
    </location>
</feature>
<dbReference type="HAMAP" id="MF_01148">
    <property type="entry name" value="Lnt"/>
    <property type="match status" value="1"/>
</dbReference>
<evidence type="ECO:0000256" key="1">
    <source>
        <dbReference type="ARBA" id="ARBA00004651"/>
    </source>
</evidence>
<comment type="caution">
    <text evidence="11">The sequence shown here is derived from an EMBL/GenBank/DDBJ whole genome shotgun (WGS) entry which is preliminary data.</text>
</comment>
<keyword evidence="6 9" id="KW-1133">Transmembrane helix</keyword>
<dbReference type="OrthoDB" id="9804277at2"/>
<comment type="function">
    <text evidence="9">Catalyzes the phospholipid dependent N-acylation of the N-terminal cysteine of apolipoprotein, the last step in lipoprotein maturation.</text>
</comment>
<comment type="subcellular location">
    <subcellularLocation>
        <location evidence="1 9">Cell membrane</location>
        <topology evidence="1 9">Multi-pass membrane protein</topology>
    </subcellularLocation>
</comment>
<evidence type="ECO:0000256" key="3">
    <source>
        <dbReference type="ARBA" id="ARBA00022475"/>
    </source>
</evidence>
<gene>
    <name evidence="9 11" type="primary">lnt</name>
    <name evidence="11" type="ORF">F8A88_05920</name>
</gene>
<dbReference type="NCBIfam" id="TIGR00546">
    <property type="entry name" value="lnt"/>
    <property type="match status" value="1"/>
</dbReference>
<proteinExistence type="inferred from homology"/>
<protein>
    <recommendedName>
        <fullName evidence="9">Apolipoprotein N-acyltransferase</fullName>
        <shortName evidence="9">ALP N-acyltransferase</shortName>
        <ecNumber evidence="9">2.3.1.269</ecNumber>
    </recommendedName>
</protein>
<dbReference type="RefSeq" id="WP_151150142.1">
    <property type="nucleotide sequence ID" value="NZ_WAIE01000001.1"/>
</dbReference>
<feature type="domain" description="CN hydrolase" evidence="10">
    <location>
        <begin position="218"/>
        <end position="464"/>
    </location>
</feature>
<feature type="transmembrane region" description="Helical" evidence="9">
    <location>
        <begin position="51"/>
        <end position="72"/>
    </location>
</feature>
<dbReference type="Pfam" id="PF00795">
    <property type="entry name" value="CN_hydrolase"/>
    <property type="match status" value="1"/>
</dbReference>
<evidence type="ECO:0000256" key="7">
    <source>
        <dbReference type="ARBA" id="ARBA00023136"/>
    </source>
</evidence>
<dbReference type="EMBL" id="WAIE01000001">
    <property type="protein sequence ID" value="KAB1443769.1"/>
    <property type="molecule type" value="Genomic_DNA"/>
</dbReference>
<dbReference type="AlphaFoldDB" id="A0A6N6N9N1"/>
<dbReference type="InterPro" id="IPR003010">
    <property type="entry name" value="C-N_Hydrolase"/>
</dbReference>
<reference evidence="11 12" key="1">
    <citation type="journal article" date="2017" name="Int. J. Syst. Evol. Microbiol.">
        <title>Desulfovibrio senegalensis sp. nov., a mesophilic sulfate reducer isolated from marine sediment.</title>
        <authorList>
            <person name="Thioye A."/>
            <person name="Gam Z.B.A."/>
            <person name="Mbengue M."/>
            <person name="Cayol J.L."/>
            <person name="Joseph-Bartoli M."/>
            <person name="Toure-Kane C."/>
            <person name="Labat M."/>
        </authorList>
    </citation>
    <scope>NUCLEOTIDE SEQUENCE [LARGE SCALE GENOMIC DNA]</scope>
    <source>
        <strain evidence="11 12">DSM 101509</strain>
    </source>
</reference>
<dbReference type="CDD" id="cd07571">
    <property type="entry name" value="ALP_N-acyl_transferase"/>
    <property type="match status" value="1"/>
</dbReference>
<dbReference type="GO" id="GO:0005886">
    <property type="term" value="C:plasma membrane"/>
    <property type="evidence" value="ECO:0007669"/>
    <property type="project" value="UniProtKB-SubCell"/>
</dbReference>
<accession>A0A6N6N9N1</accession>
<dbReference type="Pfam" id="PF20154">
    <property type="entry name" value="LNT_N"/>
    <property type="match status" value="1"/>
</dbReference>
<organism evidence="11 12">
    <name type="scientific">Pseudodesulfovibrio senegalensis</name>
    <dbReference type="NCBI Taxonomy" id="1721087"/>
    <lineage>
        <taxon>Bacteria</taxon>
        <taxon>Pseudomonadati</taxon>
        <taxon>Thermodesulfobacteriota</taxon>
        <taxon>Desulfovibrionia</taxon>
        <taxon>Desulfovibrionales</taxon>
        <taxon>Desulfovibrionaceae</taxon>
    </lineage>
</organism>
<feature type="transmembrane region" description="Helical" evidence="9">
    <location>
        <begin position="78"/>
        <end position="102"/>
    </location>
</feature>
<feature type="transmembrane region" description="Helical" evidence="9">
    <location>
        <begin position="185"/>
        <end position="203"/>
    </location>
</feature>
<sequence length="508" mass="55678">MSLFVLIAAVGAWLGFANPLVQIPFLALGLPVGLGWIAFRAHSLRRAFGWGWLAGTLACAGCMYWMVVPIAIYGNLPWFLALPCPVLVGAVLGLFYAAYPALLHIFAKYDNGLLLCLFAGLLWTSLEQLMGLVFTGFPWMNLASAFVPWPVFIQSASVVGAYGLSGLLVVVATCGLLYNTVKRALWMGSVLCAAIILFGVWSLSSPLQTGKNVGIGLVQGNVDQSLKWDPKYQMDTLTRYLRLSRDSVLKDRPELVVWPETAMPFYLQDQGALGDGVRTFAKKARTSILTGSPAYRMTNVAHHDYVLLNRAQLIGPDGGHAGGYDKEHLVPFGEYMPLEKYLPFEKLVQAAGNFVSGENNTPLFLNGKHFGVLICYEAIFPELAQKQVASGAQFLVNISNDAWFGKTSAPRQHLSLTTMRAVEQGRWIARCTNTGISAFIDPRGRIAATAPQFEATFLNGTVTALHETTLFHALYPWLFFGCPMAALVVFGCIVFFRRSKSATMEHTL</sequence>
<evidence type="ECO:0000256" key="6">
    <source>
        <dbReference type="ARBA" id="ARBA00022989"/>
    </source>
</evidence>
<feature type="transmembrane region" description="Helical" evidence="9">
    <location>
        <begin position="474"/>
        <end position="496"/>
    </location>
</feature>
<dbReference type="UniPathway" id="UPA00666"/>
<dbReference type="PANTHER" id="PTHR38686:SF1">
    <property type="entry name" value="APOLIPOPROTEIN N-ACYLTRANSFERASE"/>
    <property type="match status" value="1"/>
</dbReference>
<dbReference type="InterPro" id="IPR004563">
    <property type="entry name" value="Apolipo_AcylTrfase"/>
</dbReference>
<comment type="catalytic activity">
    <reaction evidence="9">
        <text>N-terminal S-1,2-diacyl-sn-glyceryl-L-cysteinyl-[lipoprotein] + a glycerophospholipid = N-acyl-S-1,2-diacyl-sn-glyceryl-L-cysteinyl-[lipoprotein] + a 2-acyl-sn-glycero-3-phospholipid + H(+)</text>
        <dbReference type="Rhea" id="RHEA:48228"/>
        <dbReference type="Rhea" id="RHEA-COMP:14681"/>
        <dbReference type="Rhea" id="RHEA-COMP:14684"/>
        <dbReference type="ChEBI" id="CHEBI:15378"/>
        <dbReference type="ChEBI" id="CHEBI:136912"/>
        <dbReference type="ChEBI" id="CHEBI:140656"/>
        <dbReference type="ChEBI" id="CHEBI:140657"/>
        <dbReference type="ChEBI" id="CHEBI:140660"/>
        <dbReference type="EC" id="2.3.1.269"/>
    </reaction>
</comment>
<keyword evidence="8 9" id="KW-0012">Acyltransferase</keyword>
<name>A0A6N6N9N1_9BACT</name>